<feature type="domain" description="Polysaccharide pyruvyl transferase" evidence="1">
    <location>
        <begin position="17"/>
        <end position="282"/>
    </location>
</feature>
<reference evidence="3" key="1">
    <citation type="submission" date="2010-03" db="EMBL/GenBank/DDBJ databases">
        <title>The genome sequence of Synergistetes sp. SGP1.</title>
        <authorList>
            <consortium name="metaHIT consortium -- http://www.metahit.eu/"/>
            <person name="Pajon A."/>
            <person name="Turner K."/>
            <person name="Parkhill J."/>
            <person name="Wade W."/>
            <person name="Vartoukian S."/>
        </authorList>
    </citation>
    <scope>NUCLEOTIDE SEQUENCE [LARGE SCALE GENOMIC DNA]</scope>
    <source>
        <strain evidence="3">SGP1</strain>
    </source>
</reference>
<dbReference type="PANTHER" id="PTHR36836:SF1">
    <property type="entry name" value="COLANIC ACID BIOSYNTHESIS PROTEIN WCAK"/>
    <property type="match status" value="1"/>
</dbReference>
<dbReference type="RefSeq" id="WP_015557111.1">
    <property type="nucleotide sequence ID" value="NC_021038.1"/>
</dbReference>
<dbReference type="KEGG" id="sbr:SY1_22850"/>
<dbReference type="InterPro" id="IPR019896">
    <property type="entry name" value="Polysacch_pyruvyl_Trfase_CsaB"/>
</dbReference>
<name>A0AB94IYZ7_9BACT</name>
<sequence length="333" mass="35696">MSRRYRVALAGYYGFGNLGDELLLRASLEALERCGVGRDRVVVLSSVPAETSCILGADSVDRWNLSAVRGVLRSSDTLLLGGGGLFQDSTSLLSCLWYWGLVRLACLCGARPWALGQSIGPLRRHAARWLTRTALASCTVLQLRDGPSMEWARRLGVRATPGADLSLALEMPKNAAPAGRERLLVNLRPVAGPQRFVELAASCVDAFDGERVGVAMSPEDYELLEGARRMGRLRIERTVLAESASDVAPLWSAATGAVGMRLHFAVLSAIYGTPLALLSYDPKTAAFAEWVGLSGVGNPAEGAVKLVRPRLPIAPEKVREDVDALCRAALSEA</sequence>
<dbReference type="GO" id="GO:0016740">
    <property type="term" value="F:transferase activity"/>
    <property type="evidence" value="ECO:0007669"/>
    <property type="project" value="UniProtKB-KW"/>
</dbReference>
<evidence type="ECO:0000313" key="2">
    <source>
        <dbReference type="EMBL" id="CBL28965.1"/>
    </source>
</evidence>
<evidence type="ECO:0000313" key="3">
    <source>
        <dbReference type="Proteomes" id="UP000008957"/>
    </source>
</evidence>
<gene>
    <name evidence="2" type="ORF">SY1_22850</name>
</gene>
<organism evidence="2 3">
    <name type="scientific">Fretibacterium fastidiosum</name>
    <dbReference type="NCBI Taxonomy" id="651822"/>
    <lineage>
        <taxon>Bacteria</taxon>
        <taxon>Thermotogati</taxon>
        <taxon>Synergistota</taxon>
        <taxon>Synergistia</taxon>
        <taxon>Synergistales</taxon>
        <taxon>Aminobacteriaceae</taxon>
        <taxon>Fretibacterium</taxon>
    </lineage>
</organism>
<dbReference type="EMBL" id="FP929056">
    <property type="protein sequence ID" value="CBL28965.1"/>
    <property type="molecule type" value="Genomic_DNA"/>
</dbReference>
<keyword evidence="3" id="KW-1185">Reference proteome</keyword>
<keyword evidence="2" id="KW-0808">Transferase</keyword>
<reference evidence="2 3" key="2">
    <citation type="submission" date="2010-03" db="EMBL/GenBank/DDBJ databases">
        <authorList>
            <person name="Pajon A."/>
        </authorList>
    </citation>
    <scope>NUCLEOTIDE SEQUENCE [LARGE SCALE GENOMIC DNA]</scope>
    <source>
        <strain evidence="2 3">SGP1</strain>
    </source>
</reference>
<proteinExistence type="predicted"/>
<dbReference type="InterPro" id="IPR007345">
    <property type="entry name" value="Polysacch_pyruvyl_Trfase"/>
</dbReference>
<protein>
    <submittedName>
        <fullName evidence="2">Polysaccharide pyruvyl transferase CsaB</fullName>
    </submittedName>
</protein>
<dbReference type="Pfam" id="PF04230">
    <property type="entry name" value="PS_pyruv_trans"/>
    <property type="match status" value="1"/>
</dbReference>
<dbReference type="NCBIfam" id="TIGR03609">
    <property type="entry name" value="S_layer_CsaB"/>
    <property type="match status" value="1"/>
</dbReference>
<dbReference type="Proteomes" id="UP000008957">
    <property type="component" value="Chromosome"/>
</dbReference>
<evidence type="ECO:0000259" key="1">
    <source>
        <dbReference type="Pfam" id="PF04230"/>
    </source>
</evidence>
<dbReference type="PANTHER" id="PTHR36836">
    <property type="entry name" value="COLANIC ACID BIOSYNTHESIS PROTEIN WCAK"/>
    <property type="match status" value="1"/>
</dbReference>
<dbReference type="AlphaFoldDB" id="A0AB94IYZ7"/>
<accession>A0AB94IYZ7</accession>